<dbReference type="Pfam" id="PF05050">
    <property type="entry name" value="Methyltransf_21"/>
    <property type="match status" value="1"/>
</dbReference>
<keyword evidence="3" id="KW-1185">Reference proteome</keyword>
<evidence type="ECO:0000259" key="1">
    <source>
        <dbReference type="Pfam" id="PF05050"/>
    </source>
</evidence>
<dbReference type="GO" id="GO:0032259">
    <property type="term" value="P:methylation"/>
    <property type="evidence" value="ECO:0007669"/>
    <property type="project" value="UniProtKB-KW"/>
</dbReference>
<keyword evidence="2" id="KW-0489">Methyltransferase</keyword>
<gene>
    <name evidence="2" type="ORF">Ctob_003674</name>
</gene>
<reference evidence="3" key="1">
    <citation type="journal article" date="2015" name="PLoS Genet.">
        <title>Genome Sequence and Transcriptome Analyses of Chrysochromulina tobin: Metabolic Tools for Enhanced Algal Fitness in the Prominent Order Prymnesiales (Haptophyceae).</title>
        <authorList>
            <person name="Hovde B.T."/>
            <person name="Deodato C.R."/>
            <person name="Hunsperger H.M."/>
            <person name="Ryken S.A."/>
            <person name="Yost W."/>
            <person name="Jha R.K."/>
            <person name="Patterson J."/>
            <person name="Monnat R.J. Jr."/>
            <person name="Barlow S.B."/>
            <person name="Starkenburg S.R."/>
            <person name="Cattolico R.A."/>
        </authorList>
    </citation>
    <scope>NUCLEOTIDE SEQUENCE</scope>
    <source>
        <strain evidence="3">CCMP291</strain>
    </source>
</reference>
<dbReference type="Proteomes" id="UP000037460">
    <property type="component" value="Unassembled WGS sequence"/>
</dbReference>
<accession>A0A0M0J3U8</accession>
<dbReference type="SUPFAM" id="SSF53335">
    <property type="entry name" value="S-adenosyl-L-methionine-dependent methyltransferases"/>
    <property type="match status" value="1"/>
</dbReference>
<proteinExistence type="predicted"/>
<comment type="caution">
    <text evidence="2">The sequence shown here is derived from an EMBL/GenBank/DDBJ whole genome shotgun (WGS) entry which is preliminary data.</text>
</comment>
<dbReference type="PANTHER" id="PTHR36973">
    <property type="entry name" value="SLL1456 PROTEIN-RELATED"/>
    <property type="match status" value="1"/>
</dbReference>
<dbReference type="GO" id="GO:0008171">
    <property type="term" value="F:O-methyltransferase activity"/>
    <property type="evidence" value="ECO:0007669"/>
    <property type="project" value="TreeGrafter"/>
</dbReference>
<dbReference type="PANTHER" id="PTHR36973:SF4">
    <property type="entry name" value="NODULATION PROTEIN"/>
    <property type="match status" value="1"/>
</dbReference>
<sequence>MLALIAITNVGVGDKLMPHNPGGGMQEMRGLTTLCSLGFRPQRVLDIGANRGDWTRSVLTMFPHAQFVMIEANIEHAQNGRYRDLLRRGNVTALSAILHDSSHNVTWNMMKKGKPGTGDSIFQERTRHYFANGVQLVRQTVKLDELLRQHRLSNAFDLVKLDIQGAEVAALRGGLGVLSRAEVVQLELPFVGEYNVGAPRFSEGISFMDVVGFSPYDIVEQHRLPTTGKQLFQIDVLFLRKTSPIMRRVQADIDMIGGKRQHG</sequence>
<evidence type="ECO:0000313" key="2">
    <source>
        <dbReference type="EMBL" id="KOO20918.1"/>
    </source>
</evidence>
<feature type="domain" description="Methyltransferase FkbM" evidence="1">
    <location>
        <begin position="46"/>
        <end position="213"/>
    </location>
</feature>
<keyword evidence="2" id="KW-0808">Transferase</keyword>
<dbReference type="OrthoDB" id="419125at2759"/>
<dbReference type="EMBL" id="JWZX01003402">
    <property type="protein sequence ID" value="KOO20918.1"/>
    <property type="molecule type" value="Genomic_DNA"/>
</dbReference>
<dbReference type="AlphaFoldDB" id="A0A0M0J3U8"/>
<dbReference type="InterPro" id="IPR029063">
    <property type="entry name" value="SAM-dependent_MTases_sf"/>
</dbReference>
<dbReference type="NCBIfam" id="TIGR01444">
    <property type="entry name" value="fkbM_fam"/>
    <property type="match status" value="1"/>
</dbReference>
<dbReference type="Gene3D" id="3.40.50.150">
    <property type="entry name" value="Vaccinia Virus protein VP39"/>
    <property type="match status" value="1"/>
</dbReference>
<evidence type="ECO:0000313" key="3">
    <source>
        <dbReference type="Proteomes" id="UP000037460"/>
    </source>
</evidence>
<dbReference type="InterPro" id="IPR053188">
    <property type="entry name" value="FkbM_Methyltransferase"/>
</dbReference>
<organism evidence="2 3">
    <name type="scientific">Chrysochromulina tobinii</name>
    <dbReference type="NCBI Taxonomy" id="1460289"/>
    <lineage>
        <taxon>Eukaryota</taxon>
        <taxon>Haptista</taxon>
        <taxon>Haptophyta</taxon>
        <taxon>Prymnesiophyceae</taxon>
        <taxon>Prymnesiales</taxon>
        <taxon>Chrysochromulinaceae</taxon>
        <taxon>Chrysochromulina</taxon>
    </lineage>
</organism>
<protein>
    <submittedName>
        <fullName evidence="2">Family methyltransferase</fullName>
    </submittedName>
</protein>
<dbReference type="InterPro" id="IPR006342">
    <property type="entry name" value="FkbM_mtfrase"/>
</dbReference>
<name>A0A0M0J3U8_9EUKA</name>